<dbReference type="OrthoDB" id="3699537at2"/>
<dbReference type="EMBL" id="PYGA01000003">
    <property type="protein sequence ID" value="PSK99478.1"/>
    <property type="molecule type" value="Genomic_DNA"/>
</dbReference>
<reference evidence="1 2" key="1">
    <citation type="submission" date="2018-03" db="EMBL/GenBank/DDBJ databases">
        <title>Genomic Encyclopedia of Archaeal and Bacterial Type Strains, Phase II (KMG-II): from individual species to whole genera.</title>
        <authorList>
            <person name="Goeker M."/>
        </authorList>
    </citation>
    <scope>NUCLEOTIDE SEQUENCE [LARGE SCALE GENOMIC DNA]</scope>
    <source>
        <strain evidence="1 2">DSM 45312</strain>
    </source>
</reference>
<protein>
    <submittedName>
        <fullName evidence="1">Prevent-host-death family protein</fullName>
    </submittedName>
</protein>
<dbReference type="Proteomes" id="UP000240542">
    <property type="component" value="Unassembled WGS sequence"/>
</dbReference>
<proteinExistence type="predicted"/>
<dbReference type="NCBIfam" id="TIGR01552">
    <property type="entry name" value="phd_fam"/>
    <property type="match status" value="1"/>
</dbReference>
<dbReference type="AlphaFoldDB" id="A0A2P8DQI4"/>
<evidence type="ECO:0000313" key="2">
    <source>
        <dbReference type="Proteomes" id="UP000240542"/>
    </source>
</evidence>
<dbReference type="RefSeq" id="WP_106581880.1">
    <property type="nucleotide sequence ID" value="NZ_PYGA01000003.1"/>
</dbReference>
<gene>
    <name evidence="1" type="ORF">CLV63_103203</name>
</gene>
<keyword evidence="2" id="KW-1185">Reference proteome</keyword>
<name>A0A2P8DQI4_9ACTN</name>
<evidence type="ECO:0000313" key="1">
    <source>
        <dbReference type="EMBL" id="PSK99478.1"/>
    </source>
</evidence>
<accession>A0A2P8DQI4</accession>
<organism evidence="1 2">
    <name type="scientific">Murinocardiopsis flavida</name>
    <dbReference type="NCBI Taxonomy" id="645275"/>
    <lineage>
        <taxon>Bacteria</taxon>
        <taxon>Bacillati</taxon>
        <taxon>Actinomycetota</taxon>
        <taxon>Actinomycetes</taxon>
        <taxon>Streptosporangiales</taxon>
        <taxon>Nocardiopsidaceae</taxon>
        <taxon>Murinocardiopsis</taxon>
    </lineage>
</organism>
<sequence length="102" mass="10883">MAVLNDSNDVSVTEASRLGVARLVADAEQGTDQIVTRRNQPVAAVVGIRRLGELEEATADLRDLALVLARSVSDSGRRASLDDVIAEFGHTRESLAALPEDE</sequence>
<comment type="caution">
    <text evidence="1">The sequence shown here is derived from an EMBL/GenBank/DDBJ whole genome shotgun (WGS) entry which is preliminary data.</text>
</comment>